<evidence type="ECO:0000313" key="1">
    <source>
        <dbReference type="EMBL" id="MDT0436557.1"/>
    </source>
</evidence>
<proteinExistence type="predicted"/>
<sequence>MTEWSALLGLLDRGPGSCVTGVHTSLQPRRDDGHGWPPPSRVRVVTRFVHRPPGDWFLDHGGGDVTLDVRDPADGDGPRQGGQGLEFGPLFPWDLAPSPARLVTPVPSAALAGATCLDRPVEVRRDGRAAWAVTLGVPSLPQPLHLVVDADAGVLLSAGVPGLGYREEVTEVAFPSSVADAVFRWTDDLAAADLAHRARREAAAAHYRAASLPLPGHWPGGRRHFTPDVLEGDPDTGLLAIDLYHDGAPAGTPEMAVLIRQPPHAPPFEPGWVADPEAFVHRWRDGAWQWTLALWGRPLTPDELARVTASLPAS</sequence>
<protein>
    <submittedName>
        <fullName evidence="1">Uncharacterized protein</fullName>
    </submittedName>
</protein>
<name>A0ABD5EQM7_9ACTN</name>
<evidence type="ECO:0000313" key="2">
    <source>
        <dbReference type="Proteomes" id="UP001183535"/>
    </source>
</evidence>
<dbReference type="AlphaFoldDB" id="A0ABD5EQM7"/>
<gene>
    <name evidence="1" type="ORF">RM877_17885</name>
</gene>
<reference evidence="2" key="1">
    <citation type="submission" date="2023-07" db="EMBL/GenBank/DDBJ databases">
        <title>30 novel species of actinomycetes from the DSMZ collection.</title>
        <authorList>
            <person name="Nouioui I."/>
        </authorList>
    </citation>
    <scope>NUCLEOTIDE SEQUENCE [LARGE SCALE GENOMIC DNA]</scope>
    <source>
        <strain evidence="2">DSM 41981</strain>
    </source>
</reference>
<accession>A0ABD5EQM7</accession>
<organism evidence="1 2">
    <name type="scientific">Streptomyces doudnae</name>
    <dbReference type="NCBI Taxonomy" id="3075536"/>
    <lineage>
        <taxon>Bacteria</taxon>
        <taxon>Bacillati</taxon>
        <taxon>Actinomycetota</taxon>
        <taxon>Actinomycetes</taxon>
        <taxon>Kitasatosporales</taxon>
        <taxon>Streptomycetaceae</taxon>
        <taxon>Streptomyces</taxon>
    </lineage>
</organism>
<keyword evidence="2" id="KW-1185">Reference proteome</keyword>
<dbReference type="EMBL" id="JAVRES010000007">
    <property type="protein sequence ID" value="MDT0436557.1"/>
    <property type="molecule type" value="Genomic_DNA"/>
</dbReference>
<comment type="caution">
    <text evidence="1">The sequence shown here is derived from an EMBL/GenBank/DDBJ whole genome shotgun (WGS) entry which is preliminary data.</text>
</comment>
<dbReference type="RefSeq" id="WP_093825755.1">
    <property type="nucleotide sequence ID" value="NZ_JAVRES010000007.1"/>
</dbReference>
<dbReference type="Proteomes" id="UP001183535">
    <property type="component" value="Unassembled WGS sequence"/>
</dbReference>